<dbReference type="GO" id="GO:0005886">
    <property type="term" value="C:plasma membrane"/>
    <property type="evidence" value="ECO:0007669"/>
    <property type="project" value="UniProtKB-SubCell"/>
</dbReference>
<feature type="transmembrane region" description="Helical" evidence="7">
    <location>
        <begin position="337"/>
        <end position="359"/>
    </location>
</feature>
<accession>A0A3N2RPW2</accession>
<feature type="transmembrane region" description="Helical" evidence="7">
    <location>
        <begin position="701"/>
        <end position="724"/>
    </location>
</feature>
<comment type="subcellular location">
    <subcellularLocation>
        <location evidence="1">Cell membrane</location>
        <topology evidence="1">Multi-pass membrane protein</topology>
    </subcellularLocation>
</comment>
<evidence type="ECO:0000313" key="9">
    <source>
        <dbReference type="EMBL" id="ROU09416.1"/>
    </source>
</evidence>
<feature type="transmembrane region" description="Helical" evidence="7">
    <location>
        <begin position="660"/>
        <end position="680"/>
    </location>
</feature>
<name>A0A3N2RPW2_LYSEN</name>
<feature type="domain" description="SSD" evidence="8">
    <location>
        <begin position="205"/>
        <end position="365"/>
    </location>
</feature>
<dbReference type="Pfam" id="PF03176">
    <property type="entry name" value="MMPL"/>
    <property type="match status" value="2"/>
</dbReference>
<dbReference type="PANTHER" id="PTHR33406">
    <property type="entry name" value="MEMBRANE PROTEIN MJ1562-RELATED"/>
    <property type="match status" value="1"/>
</dbReference>
<dbReference type="AlphaFoldDB" id="A0A3N2RPW2"/>
<feature type="transmembrane region" description="Helical" evidence="7">
    <location>
        <begin position="215"/>
        <end position="233"/>
    </location>
</feature>
<gene>
    <name evidence="9" type="ORF">D9T17_00885</name>
</gene>
<proteinExistence type="inferred from homology"/>
<keyword evidence="6 7" id="KW-0472">Membrane</keyword>
<dbReference type="PROSITE" id="PS50156">
    <property type="entry name" value="SSD"/>
    <property type="match status" value="2"/>
</dbReference>
<evidence type="ECO:0000313" key="10">
    <source>
        <dbReference type="Proteomes" id="UP000275910"/>
    </source>
</evidence>
<dbReference type="InterPro" id="IPR004869">
    <property type="entry name" value="MMPL_dom"/>
</dbReference>
<dbReference type="RefSeq" id="WP_123645630.1">
    <property type="nucleotide sequence ID" value="NZ_RCTY01000001.1"/>
</dbReference>
<reference evidence="9 10" key="1">
    <citation type="submission" date="2018-10" db="EMBL/GenBank/DDBJ databases">
        <title>The genome of Lysobacter enzymogenes OH11.</title>
        <authorList>
            <person name="Liu F."/>
            <person name="Zhao Y."/>
            <person name="Qian G."/>
            <person name="Chen Y."/>
            <person name="Xu H."/>
        </authorList>
    </citation>
    <scope>NUCLEOTIDE SEQUENCE [LARGE SCALE GENOMIC DNA]</scope>
    <source>
        <strain evidence="9 10">OH11</strain>
    </source>
</reference>
<feature type="transmembrane region" description="Helical" evidence="7">
    <location>
        <begin position="266"/>
        <end position="291"/>
    </location>
</feature>
<keyword evidence="5 7" id="KW-1133">Transmembrane helix</keyword>
<evidence type="ECO:0000256" key="6">
    <source>
        <dbReference type="ARBA" id="ARBA00023136"/>
    </source>
</evidence>
<comment type="caution">
    <text evidence="9">The sequence shown here is derived from an EMBL/GenBank/DDBJ whole genome shotgun (WGS) entry which is preliminary data.</text>
</comment>
<dbReference type="EMBL" id="RCTY01000001">
    <property type="protein sequence ID" value="ROU09416.1"/>
    <property type="molecule type" value="Genomic_DNA"/>
</dbReference>
<dbReference type="InterPro" id="IPR000731">
    <property type="entry name" value="SSD"/>
</dbReference>
<feature type="transmembrane region" description="Helical" evidence="7">
    <location>
        <begin position="240"/>
        <end position="260"/>
    </location>
</feature>
<dbReference type="Proteomes" id="UP000275910">
    <property type="component" value="Unassembled WGS sequence"/>
</dbReference>
<evidence type="ECO:0000256" key="2">
    <source>
        <dbReference type="ARBA" id="ARBA00010157"/>
    </source>
</evidence>
<dbReference type="InterPro" id="IPR050545">
    <property type="entry name" value="Mycobact_MmpL"/>
</dbReference>
<evidence type="ECO:0000256" key="7">
    <source>
        <dbReference type="SAM" id="Phobius"/>
    </source>
</evidence>
<feature type="transmembrane region" description="Helical" evidence="7">
    <location>
        <begin position="399"/>
        <end position="416"/>
    </location>
</feature>
<evidence type="ECO:0000256" key="5">
    <source>
        <dbReference type="ARBA" id="ARBA00022989"/>
    </source>
</evidence>
<evidence type="ECO:0000259" key="8">
    <source>
        <dbReference type="PROSITE" id="PS50156"/>
    </source>
</evidence>
<dbReference type="Gene3D" id="1.20.1640.10">
    <property type="entry name" value="Multidrug efflux transporter AcrB transmembrane domain"/>
    <property type="match status" value="2"/>
</dbReference>
<evidence type="ECO:0000256" key="1">
    <source>
        <dbReference type="ARBA" id="ARBA00004651"/>
    </source>
</evidence>
<dbReference type="SUPFAM" id="SSF82866">
    <property type="entry name" value="Multidrug efflux transporter AcrB transmembrane domain"/>
    <property type="match status" value="2"/>
</dbReference>
<protein>
    <recommendedName>
        <fullName evidence="8">SSD domain-containing protein</fullName>
    </recommendedName>
</protein>
<organism evidence="9 10">
    <name type="scientific">Lysobacter enzymogenes</name>
    <dbReference type="NCBI Taxonomy" id="69"/>
    <lineage>
        <taxon>Bacteria</taxon>
        <taxon>Pseudomonadati</taxon>
        <taxon>Pseudomonadota</taxon>
        <taxon>Gammaproteobacteria</taxon>
        <taxon>Lysobacterales</taxon>
        <taxon>Lysobacteraceae</taxon>
        <taxon>Lysobacter</taxon>
    </lineage>
</organism>
<keyword evidence="3" id="KW-1003">Cell membrane</keyword>
<evidence type="ECO:0000256" key="3">
    <source>
        <dbReference type="ARBA" id="ARBA00022475"/>
    </source>
</evidence>
<feature type="transmembrane region" description="Helical" evidence="7">
    <location>
        <begin position="608"/>
        <end position="626"/>
    </location>
</feature>
<evidence type="ECO:0000256" key="4">
    <source>
        <dbReference type="ARBA" id="ARBA00022692"/>
    </source>
</evidence>
<sequence length="790" mass="85107">MRTLILRILAHPRTCVALLLALLLGSGLALTQLRFDNTPDSFFMQDDPALVRYTQYKADFGSDEYSFLVLDAPPAWTPRFIATVRELGARIAAMDDVNKVTTIASVRHIASVDGNGLDVGPFLGEDLDAAALAAKRAEALAHPYYRDFLVSRDGSHLGILAETGLKPRQIVYKIELAKKIRALAQAPEFKALNLRVVGSPIIDADVFTIINRESAIFGTLSFVLVTIGFWLIFRAWTVALLPLAVASLSIVVAMGVSALIGAPVGMLTAIIPSFLISVGVGSSVFLLAEIYRQYAAGAQLREAVVEGFSHSAGASALSVLTTAGALLSFSWSEIRPVQGVGISMAAGLVASLLIGWLLVPLAISRFKLLPDAGRAARLLDGRVRGMHAVADFVTRRWRLMLLVLAGLLTVVGFGVAKVTTDYYYVGLFKPSTDIHRSYTYVDDTLRGAASMELVVDSADAGGESIKDPRVLKRMRELQDRLETRYADLGLKTYSIADVVMEIGQALHGGDKAAYRIPDSRAAVAESLILFESSGSDELARMVTGDYAKARINLRMKYRPDSQYQPLFREIEAEAARILRETPQIRSIETTGVVPLWSNLTNYLAANEIRSICLSFLVVLAVMVAVFRSATLGVAMALCNLVPVGVAMAVMGYAGVFLDPFTLLVSAIAIGILDDDTLHFVKTVVDRYRRNGDMAQSLRDAFASTGLAMLLLSSVLVLGFAIYMLSQVQSLAKFGGVTALAIGCGALCEFLFVPAVLMALERAGWLRGLLPRGAQAASTPAAPAQPVQENP</sequence>
<feature type="transmembrane region" description="Helical" evidence="7">
    <location>
        <begin position="736"/>
        <end position="759"/>
    </location>
</feature>
<dbReference type="PANTHER" id="PTHR33406:SF6">
    <property type="entry name" value="MEMBRANE PROTEIN YDGH-RELATED"/>
    <property type="match status" value="1"/>
</dbReference>
<keyword evidence="4 7" id="KW-0812">Transmembrane</keyword>
<comment type="similarity">
    <text evidence="2">Belongs to the resistance-nodulation-cell division (RND) (TC 2.A.6) family. MmpL subfamily.</text>
</comment>
<feature type="domain" description="SSD" evidence="8">
    <location>
        <begin position="659"/>
        <end position="758"/>
    </location>
</feature>